<evidence type="ECO:0000256" key="1">
    <source>
        <dbReference type="SAM" id="Phobius"/>
    </source>
</evidence>
<keyword evidence="3" id="KW-1185">Reference proteome</keyword>
<dbReference type="RefSeq" id="WP_314012426.1">
    <property type="nucleotide sequence ID" value="NZ_JAVTTP010000001.1"/>
</dbReference>
<protein>
    <submittedName>
        <fullName evidence="2">Uncharacterized protein</fullName>
    </submittedName>
</protein>
<sequence length="49" mass="5226">MITKLMLPLVSWGNGTVMMAIFAVVCVVLVGTVIAMMSTDKKKKDGPEA</sequence>
<reference evidence="2 3" key="1">
    <citation type="submission" date="2023-09" db="EMBL/GenBank/DDBJ databases">
        <title>Novel taxa isolated from Blanes Bay.</title>
        <authorList>
            <person name="Rey-Velasco X."/>
            <person name="Lucena T."/>
        </authorList>
    </citation>
    <scope>NUCLEOTIDE SEQUENCE [LARGE SCALE GENOMIC DNA]</scope>
    <source>
        <strain evidence="2 3">S334</strain>
    </source>
</reference>
<keyword evidence="1" id="KW-0812">Transmembrane</keyword>
<accession>A0ABU3L2J3</accession>
<gene>
    <name evidence="2" type="ORF">RQM65_02245</name>
</gene>
<dbReference type="EMBL" id="JAVTTP010000001">
    <property type="protein sequence ID" value="MDT7827483.1"/>
    <property type="molecule type" value="Genomic_DNA"/>
</dbReference>
<evidence type="ECO:0000313" key="2">
    <source>
        <dbReference type="EMBL" id="MDT7827483.1"/>
    </source>
</evidence>
<name>A0ABU3L2J3_9FLAO</name>
<keyword evidence="1" id="KW-1133">Transmembrane helix</keyword>
<proteinExistence type="predicted"/>
<organism evidence="2 3">
    <name type="scientific">Pricia mediterranea</name>
    <dbReference type="NCBI Taxonomy" id="3076079"/>
    <lineage>
        <taxon>Bacteria</taxon>
        <taxon>Pseudomonadati</taxon>
        <taxon>Bacteroidota</taxon>
        <taxon>Flavobacteriia</taxon>
        <taxon>Flavobacteriales</taxon>
        <taxon>Flavobacteriaceae</taxon>
        <taxon>Pricia</taxon>
    </lineage>
</organism>
<keyword evidence="1" id="KW-0472">Membrane</keyword>
<comment type="caution">
    <text evidence="2">The sequence shown here is derived from an EMBL/GenBank/DDBJ whole genome shotgun (WGS) entry which is preliminary data.</text>
</comment>
<feature type="transmembrane region" description="Helical" evidence="1">
    <location>
        <begin position="12"/>
        <end position="35"/>
    </location>
</feature>
<dbReference type="Proteomes" id="UP001250656">
    <property type="component" value="Unassembled WGS sequence"/>
</dbReference>
<evidence type="ECO:0000313" key="3">
    <source>
        <dbReference type="Proteomes" id="UP001250656"/>
    </source>
</evidence>